<evidence type="ECO:0000313" key="2">
    <source>
        <dbReference type="EMBL" id="SEN37282.1"/>
    </source>
</evidence>
<name>A0ABY1AH48_9HYPH</name>
<keyword evidence="3" id="KW-1185">Reference proteome</keyword>
<dbReference type="Proteomes" id="UP000198939">
    <property type="component" value="Unassembled WGS sequence"/>
</dbReference>
<dbReference type="Pfam" id="PF20057">
    <property type="entry name" value="DUF6456"/>
    <property type="match status" value="1"/>
</dbReference>
<evidence type="ECO:0000313" key="3">
    <source>
        <dbReference type="Proteomes" id="UP000198939"/>
    </source>
</evidence>
<protein>
    <recommendedName>
        <fullName evidence="1">DUF6456 domain-containing protein</fullName>
    </recommendedName>
</protein>
<reference evidence="2 3" key="1">
    <citation type="submission" date="2016-10" db="EMBL/GenBank/DDBJ databases">
        <authorList>
            <person name="Varghese N."/>
            <person name="Submissions S."/>
        </authorList>
    </citation>
    <scope>NUCLEOTIDE SEQUENCE [LARGE SCALE GENOMIC DNA]</scope>
    <source>
        <strain evidence="2 3">CGMCC 1.7071</strain>
    </source>
</reference>
<feature type="domain" description="DUF6456" evidence="1">
    <location>
        <begin position="15"/>
        <end position="64"/>
    </location>
</feature>
<evidence type="ECO:0000259" key="1">
    <source>
        <dbReference type="Pfam" id="PF20057"/>
    </source>
</evidence>
<gene>
    <name evidence="2" type="ORF">SAMN05216228_100445</name>
</gene>
<dbReference type="EMBL" id="FOCV01000004">
    <property type="protein sequence ID" value="SEN37282.1"/>
    <property type="molecule type" value="Genomic_DNA"/>
</dbReference>
<organism evidence="2 3">
    <name type="scientific">Rhizobium tibeticum</name>
    <dbReference type="NCBI Taxonomy" id="501024"/>
    <lineage>
        <taxon>Bacteria</taxon>
        <taxon>Pseudomonadati</taxon>
        <taxon>Pseudomonadota</taxon>
        <taxon>Alphaproteobacteria</taxon>
        <taxon>Hyphomicrobiales</taxon>
        <taxon>Rhizobiaceae</taxon>
        <taxon>Rhizobium/Agrobacterium group</taxon>
        <taxon>Rhizobium</taxon>
    </lineage>
</organism>
<dbReference type="InterPro" id="IPR045599">
    <property type="entry name" value="DUF6456"/>
</dbReference>
<comment type="caution">
    <text evidence="2">The sequence shown here is derived from an EMBL/GenBank/DDBJ whole genome shotgun (WGS) entry which is preliminary data.</text>
</comment>
<accession>A0ABY1AH48</accession>
<sequence length="88" mass="9714">MADLADSAIAARAGSDGPGACRRAARCLLLHEGLETVERERRRPVRSAKLVLRTALMALSRHYSRPAPAPRPRVECWGAEGYRPELYS</sequence>
<proteinExistence type="predicted"/>